<dbReference type="VEuPathDB" id="FungiDB:A1Q1_02684"/>
<evidence type="ECO:0000256" key="1">
    <source>
        <dbReference type="SAM" id="MobiDB-lite"/>
    </source>
</evidence>
<protein>
    <recommendedName>
        <fullName evidence="4">Proteasome assembly chaperone 3</fullName>
    </recommendedName>
</protein>
<feature type="region of interest" description="Disordered" evidence="1">
    <location>
        <begin position="1"/>
        <end position="22"/>
    </location>
</feature>
<dbReference type="RefSeq" id="XP_014179420.1">
    <property type="nucleotide sequence ID" value="XM_014323945.1"/>
</dbReference>
<dbReference type="Proteomes" id="UP000002748">
    <property type="component" value="Unassembled WGS sequence"/>
</dbReference>
<name>J4UBK7_TRIAS</name>
<dbReference type="AlphaFoldDB" id="J4UBK7"/>
<dbReference type="EMBL" id="ALBS01000207">
    <property type="protein sequence ID" value="EJT48265.1"/>
    <property type="molecule type" value="Genomic_DNA"/>
</dbReference>
<evidence type="ECO:0000313" key="2">
    <source>
        <dbReference type="EMBL" id="EJT48265.1"/>
    </source>
</evidence>
<evidence type="ECO:0000313" key="3">
    <source>
        <dbReference type="Proteomes" id="UP000002748"/>
    </source>
</evidence>
<proteinExistence type="predicted"/>
<comment type="caution">
    <text evidence="2">The sequence shown here is derived from an EMBL/GenBank/DDBJ whole genome shotgun (WGS) entry which is preliminary data.</text>
</comment>
<dbReference type="KEGG" id="tasa:A1Q1_02684"/>
<sequence length="168" mass="18376">MSSLLADEHSTQRPREPEPKCPIDTFQLRRNIAGVDTELLVQTFDDRILVLITQNGKVGPLASLPPVVELQPPPSEETPTGLSALPPPPSSIHLTPLLGSPVDTALHDLYVSQIATLIWWSLQLSHATRRNVIVGLTLAKRKVEAVDEAERERFGCIANMVAAWPGPK</sequence>
<dbReference type="Gene3D" id="3.30.230.90">
    <property type="match status" value="1"/>
</dbReference>
<dbReference type="PANTHER" id="PTHR31051">
    <property type="entry name" value="PROTEASOME ASSEMBLY CHAPERONE 3"/>
    <property type="match status" value="1"/>
</dbReference>
<organism evidence="2 3">
    <name type="scientific">Trichosporon asahii var. asahii (strain ATCC 90039 / CBS 2479 / JCM 2466 / KCTC 7840 / NBRC 103889/ NCYC 2677 / UAMH 7654)</name>
    <name type="common">Yeast</name>
    <dbReference type="NCBI Taxonomy" id="1186058"/>
    <lineage>
        <taxon>Eukaryota</taxon>
        <taxon>Fungi</taxon>
        <taxon>Dikarya</taxon>
        <taxon>Basidiomycota</taxon>
        <taxon>Agaricomycotina</taxon>
        <taxon>Tremellomycetes</taxon>
        <taxon>Trichosporonales</taxon>
        <taxon>Trichosporonaceae</taxon>
        <taxon>Trichosporon</taxon>
    </lineage>
</organism>
<dbReference type="GO" id="GO:0043248">
    <property type="term" value="P:proteasome assembly"/>
    <property type="evidence" value="ECO:0007669"/>
    <property type="project" value="InterPro"/>
</dbReference>
<evidence type="ECO:0008006" key="4">
    <source>
        <dbReference type="Google" id="ProtNLM"/>
    </source>
</evidence>
<dbReference type="GeneID" id="25986197"/>
<dbReference type="InterPro" id="IPR053720">
    <property type="entry name" value="Psm_Assembly_Chaperone"/>
</dbReference>
<feature type="compositionally biased region" description="Basic and acidic residues" evidence="1">
    <location>
        <begin position="1"/>
        <end position="21"/>
    </location>
</feature>
<dbReference type="PANTHER" id="PTHR31051:SF1">
    <property type="entry name" value="PROTEASOME ASSEMBLY CHAPERONE 3"/>
    <property type="match status" value="1"/>
</dbReference>
<dbReference type="InterPro" id="IPR018788">
    <property type="entry name" value="Proteasome_assmbl_chp_3"/>
</dbReference>
<accession>J4UBK7</accession>
<reference evidence="2 3" key="1">
    <citation type="journal article" date="2012" name="Eukaryot. Cell">
        <title>Draft genome sequence of CBS 2479, the standard type strain of Trichosporon asahii.</title>
        <authorList>
            <person name="Yang R.Y."/>
            <person name="Li H.T."/>
            <person name="Zhu H."/>
            <person name="Zhou G.P."/>
            <person name="Wang M."/>
            <person name="Wang L."/>
        </authorList>
    </citation>
    <scope>NUCLEOTIDE SEQUENCE [LARGE SCALE GENOMIC DNA]</scope>
    <source>
        <strain evidence="3">ATCC 90039 / CBS 2479 / JCM 2466 / KCTC 7840 / NCYC 2677 / UAMH 7654</strain>
    </source>
</reference>
<dbReference type="HOGENOM" id="CLU_105927_0_0_1"/>
<dbReference type="OrthoDB" id="5593278at2759"/>
<gene>
    <name evidence="2" type="ORF">A1Q1_02684</name>
</gene>